<dbReference type="Proteomes" id="UP000008237">
    <property type="component" value="Unassembled WGS sequence"/>
</dbReference>
<organism evidence="4">
    <name type="scientific">Harpegnathos saltator</name>
    <name type="common">Jerdon's jumping ant</name>
    <dbReference type="NCBI Taxonomy" id="610380"/>
    <lineage>
        <taxon>Eukaryota</taxon>
        <taxon>Metazoa</taxon>
        <taxon>Ecdysozoa</taxon>
        <taxon>Arthropoda</taxon>
        <taxon>Hexapoda</taxon>
        <taxon>Insecta</taxon>
        <taxon>Pterygota</taxon>
        <taxon>Neoptera</taxon>
        <taxon>Endopterygota</taxon>
        <taxon>Hymenoptera</taxon>
        <taxon>Apocrita</taxon>
        <taxon>Aculeata</taxon>
        <taxon>Formicoidea</taxon>
        <taxon>Formicidae</taxon>
        <taxon>Ponerinae</taxon>
        <taxon>Ponerini</taxon>
        <taxon>Harpegnathos</taxon>
    </lineage>
</organism>
<dbReference type="Pfam" id="PF10505">
    <property type="entry name" value="NARG2_C"/>
    <property type="match status" value="1"/>
</dbReference>
<proteinExistence type="predicted"/>
<evidence type="ECO:0000313" key="3">
    <source>
        <dbReference type="EMBL" id="EFN84480.1"/>
    </source>
</evidence>
<evidence type="ECO:0000259" key="2">
    <source>
        <dbReference type="Pfam" id="PF10505"/>
    </source>
</evidence>
<dbReference type="OMA" id="IQIERHT"/>
<dbReference type="STRING" id="610380.E2BIN3"/>
<dbReference type="InParanoid" id="E2BIN3"/>
<name>E2BIN3_HARSA</name>
<dbReference type="GO" id="GO:0045945">
    <property type="term" value="P:positive regulation of transcription by RNA polymerase III"/>
    <property type="evidence" value="ECO:0007669"/>
    <property type="project" value="TreeGrafter"/>
</dbReference>
<evidence type="ECO:0000313" key="4">
    <source>
        <dbReference type="Proteomes" id="UP000008237"/>
    </source>
</evidence>
<reference evidence="3 4" key="1">
    <citation type="journal article" date="2010" name="Science">
        <title>Genomic comparison of the ants Camponotus floridanus and Harpegnathos saltator.</title>
        <authorList>
            <person name="Bonasio R."/>
            <person name="Zhang G."/>
            <person name="Ye C."/>
            <person name="Mutti N.S."/>
            <person name="Fang X."/>
            <person name="Qin N."/>
            <person name="Donahue G."/>
            <person name="Yang P."/>
            <person name="Li Q."/>
            <person name="Li C."/>
            <person name="Zhang P."/>
            <person name="Huang Z."/>
            <person name="Berger S.L."/>
            <person name="Reinberg D."/>
            <person name="Wang J."/>
            <person name="Liebig J."/>
        </authorList>
    </citation>
    <scope>NUCLEOTIDE SEQUENCE [LARGE SCALE GENOMIC DNA]</scope>
    <source>
        <strain evidence="3 4">R22 G/1</strain>
    </source>
</reference>
<dbReference type="InterPro" id="IPR019535">
    <property type="entry name" value="ICE2_C"/>
</dbReference>
<accession>E2BIN3</accession>
<dbReference type="EMBL" id="GL448516">
    <property type="protein sequence ID" value="EFN84480.1"/>
    <property type="molecule type" value="Genomic_DNA"/>
</dbReference>
<dbReference type="AlphaFoldDB" id="E2BIN3"/>
<feature type="domain" description="Little elongation complex subunit 2 C-terminal" evidence="2">
    <location>
        <begin position="400"/>
        <end position="565"/>
    </location>
</feature>
<gene>
    <name evidence="3" type="ORF">EAI_13170</name>
</gene>
<keyword evidence="4" id="KW-1185">Reference proteome</keyword>
<dbReference type="GO" id="GO:0042795">
    <property type="term" value="P:snRNA transcription by RNA polymerase II"/>
    <property type="evidence" value="ECO:0007669"/>
    <property type="project" value="TreeGrafter"/>
</dbReference>
<dbReference type="PANTHER" id="PTHR14633">
    <property type="entry name" value="LITTLE ELONGATION COMPLEX SUBUNIT 2"/>
    <property type="match status" value="1"/>
</dbReference>
<evidence type="ECO:0000256" key="1">
    <source>
        <dbReference type="SAM" id="Coils"/>
    </source>
</evidence>
<feature type="coiled-coil region" evidence="1">
    <location>
        <begin position="17"/>
        <end position="44"/>
    </location>
</feature>
<dbReference type="GO" id="GO:0042796">
    <property type="term" value="P:snRNA transcription by RNA polymerase III"/>
    <property type="evidence" value="ECO:0007669"/>
    <property type="project" value="TreeGrafter"/>
</dbReference>
<dbReference type="GO" id="GO:0008023">
    <property type="term" value="C:transcription elongation factor complex"/>
    <property type="evidence" value="ECO:0007669"/>
    <property type="project" value="InterPro"/>
</dbReference>
<dbReference type="OrthoDB" id="6288737at2759"/>
<keyword evidence="1" id="KW-0175">Coiled coil</keyword>
<sequence>MNDNFTDPFNNIADDYKEINIEELKSLTKNINDLEENKDEDEDEDNIKYEIKEECKEKQNTKKHQKSMKKEKIMSNKKCYVPGMRKLPSQFVRNSSLNATQHAMCSRVLLRLSNYEVTPTLAEEKTELECYMALQKTISTEQNKFLTLAKKIWDDSAPWPIKYNVYIELRWGKKMFELKKLPRYYVETSNVPFSLNKDIIVKFISCLQKQGTFSEVVLPKLDKPYFLEIDSKILFRKYPPSLSSTLPHFKLPVSEDTYCTNLAESTKVDLVISSSGLKCLLNNIALDFPNSWAIPVVIKSHHEKNIVYIDKKLPPTGATSLQKNTWVYKYILRHCLVPTEVASVSTEVISSDGKTFAEEDKIVEENESMTEVHETLSEISNPSKSFDETHLEKSPSSLINKQENVTYNLFTIGPMESQNQCKLIKDSPKEYQILVRTKTDCVQALPNGQLQLLMLAPKLEHQLALGAEAATLEESLEQWTSLMFRPDTSLARVRIAAESGEIIQIERHTVMSLSAEIQRLYKIKVKDSLAILHNVIEKLSCLTPGRYLMRYTAQHGPFAYVYKETDECG</sequence>
<protein>
    <recommendedName>
        <fullName evidence="2">Little elongation complex subunit 2 C-terminal domain-containing protein</fullName>
    </recommendedName>
</protein>
<dbReference type="PANTHER" id="PTHR14633:SF3">
    <property type="entry name" value="LITTLE ELONGATION COMPLEX SUBUNIT 2"/>
    <property type="match status" value="1"/>
</dbReference>